<feature type="binding site" evidence="15">
    <location>
        <position position="118"/>
    </location>
    <ligand>
        <name>ATP</name>
        <dbReference type="ChEBI" id="CHEBI:30616"/>
    </ligand>
</feature>
<evidence type="ECO:0000256" key="10">
    <source>
        <dbReference type="ARBA" id="ARBA00022777"/>
    </source>
</evidence>
<evidence type="ECO:0000256" key="2">
    <source>
        <dbReference type="ARBA" id="ARBA00004236"/>
    </source>
</evidence>
<keyword evidence="19" id="KW-1185">Reference proteome</keyword>
<feature type="domain" description="Protein kinase" evidence="17">
    <location>
        <begin position="84"/>
        <end position="371"/>
    </location>
</feature>
<keyword evidence="14" id="KW-0675">Receptor</keyword>
<dbReference type="Gene3D" id="1.10.510.10">
    <property type="entry name" value="Transferase(Phosphotransferase) domain 1"/>
    <property type="match status" value="1"/>
</dbReference>
<dbReference type="GO" id="GO:0005524">
    <property type="term" value="F:ATP binding"/>
    <property type="evidence" value="ECO:0007669"/>
    <property type="project" value="UniProtKB-UniRule"/>
</dbReference>
<dbReference type="InterPro" id="IPR011009">
    <property type="entry name" value="Kinase-like_dom_sf"/>
</dbReference>
<keyword evidence="4" id="KW-1003">Cell membrane</keyword>
<organism evidence="18 19">
    <name type="scientific">Morella rubra</name>
    <name type="common">Chinese bayberry</name>
    <dbReference type="NCBI Taxonomy" id="262757"/>
    <lineage>
        <taxon>Eukaryota</taxon>
        <taxon>Viridiplantae</taxon>
        <taxon>Streptophyta</taxon>
        <taxon>Embryophyta</taxon>
        <taxon>Tracheophyta</taxon>
        <taxon>Spermatophyta</taxon>
        <taxon>Magnoliopsida</taxon>
        <taxon>eudicotyledons</taxon>
        <taxon>Gunneridae</taxon>
        <taxon>Pentapetalae</taxon>
        <taxon>rosids</taxon>
        <taxon>fabids</taxon>
        <taxon>Fagales</taxon>
        <taxon>Myricaceae</taxon>
        <taxon>Morella</taxon>
    </lineage>
</organism>
<dbReference type="Gene3D" id="3.30.200.20">
    <property type="entry name" value="Phosphorylase Kinase, domain 1"/>
    <property type="match status" value="1"/>
</dbReference>
<dbReference type="EMBL" id="RXIC02000020">
    <property type="protein sequence ID" value="KAB1223703.1"/>
    <property type="molecule type" value="Genomic_DNA"/>
</dbReference>
<evidence type="ECO:0000256" key="16">
    <source>
        <dbReference type="SAM" id="MobiDB-lite"/>
    </source>
</evidence>
<dbReference type="InterPro" id="IPR001245">
    <property type="entry name" value="Ser-Thr/Tyr_kinase_cat_dom"/>
</dbReference>
<evidence type="ECO:0000256" key="12">
    <source>
        <dbReference type="ARBA" id="ARBA00022989"/>
    </source>
</evidence>
<evidence type="ECO:0000256" key="3">
    <source>
        <dbReference type="ARBA" id="ARBA00012513"/>
    </source>
</evidence>
<feature type="compositionally biased region" description="Polar residues" evidence="16">
    <location>
        <begin position="403"/>
        <end position="414"/>
    </location>
</feature>
<evidence type="ECO:0000256" key="8">
    <source>
        <dbReference type="ARBA" id="ARBA00022692"/>
    </source>
</evidence>
<proteinExistence type="predicted"/>
<keyword evidence="8" id="KW-0812">Transmembrane</keyword>
<keyword evidence="10" id="KW-0418">Kinase</keyword>
<keyword evidence="6" id="KW-0597">Phosphoprotein</keyword>
<comment type="caution">
    <text evidence="18">The sequence shown here is derived from an EMBL/GenBank/DDBJ whole genome shotgun (WGS) entry which is preliminary data.</text>
</comment>
<evidence type="ECO:0000256" key="9">
    <source>
        <dbReference type="ARBA" id="ARBA00022741"/>
    </source>
</evidence>
<evidence type="ECO:0000256" key="1">
    <source>
        <dbReference type="ARBA" id="ARBA00004167"/>
    </source>
</evidence>
<evidence type="ECO:0000256" key="14">
    <source>
        <dbReference type="ARBA" id="ARBA00023170"/>
    </source>
</evidence>
<evidence type="ECO:0000256" key="13">
    <source>
        <dbReference type="ARBA" id="ARBA00023136"/>
    </source>
</evidence>
<evidence type="ECO:0000256" key="7">
    <source>
        <dbReference type="ARBA" id="ARBA00022679"/>
    </source>
</evidence>
<accession>A0A6A1WFQ9</accession>
<name>A0A6A1WFQ9_9ROSI</name>
<evidence type="ECO:0000256" key="6">
    <source>
        <dbReference type="ARBA" id="ARBA00022553"/>
    </source>
</evidence>
<protein>
    <recommendedName>
        <fullName evidence="3">non-specific serine/threonine protein kinase</fullName>
        <ecNumber evidence="3">2.7.11.1</ecNumber>
    </recommendedName>
</protein>
<reference evidence="18 19" key="1">
    <citation type="journal article" date="2019" name="Plant Biotechnol. J.">
        <title>The red bayberry genome and genetic basis of sex determination.</title>
        <authorList>
            <person name="Jia H.M."/>
            <person name="Jia H.J."/>
            <person name="Cai Q.L."/>
            <person name="Wang Y."/>
            <person name="Zhao H.B."/>
            <person name="Yang W.F."/>
            <person name="Wang G.Y."/>
            <person name="Li Y.H."/>
            <person name="Zhan D.L."/>
            <person name="Shen Y.T."/>
            <person name="Niu Q.F."/>
            <person name="Chang L."/>
            <person name="Qiu J."/>
            <person name="Zhao L."/>
            <person name="Xie H.B."/>
            <person name="Fu W.Y."/>
            <person name="Jin J."/>
            <person name="Li X.W."/>
            <person name="Jiao Y."/>
            <person name="Zhou C.C."/>
            <person name="Tu T."/>
            <person name="Chai C.Y."/>
            <person name="Gao J.L."/>
            <person name="Fan L.J."/>
            <person name="van de Weg E."/>
            <person name="Wang J.Y."/>
            <person name="Gao Z.S."/>
        </authorList>
    </citation>
    <scope>NUCLEOTIDE SEQUENCE [LARGE SCALE GENOMIC DNA]</scope>
    <source>
        <tissue evidence="18">Leaves</tissue>
    </source>
</reference>
<evidence type="ECO:0000313" key="18">
    <source>
        <dbReference type="EMBL" id="KAB1223703.1"/>
    </source>
</evidence>
<evidence type="ECO:0000256" key="5">
    <source>
        <dbReference type="ARBA" id="ARBA00022527"/>
    </source>
</evidence>
<dbReference type="CDD" id="cd14066">
    <property type="entry name" value="STKc_IRAK"/>
    <property type="match status" value="1"/>
</dbReference>
<dbReference type="PROSITE" id="PS50011">
    <property type="entry name" value="PROTEIN_KINASE_DOM"/>
    <property type="match status" value="1"/>
</dbReference>
<keyword evidence="11 15" id="KW-0067">ATP-binding</keyword>
<keyword evidence="7" id="KW-0808">Transferase</keyword>
<dbReference type="InterPro" id="IPR000719">
    <property type="entry name" value="Prot_kinase_dom"/>
</dbReference>
<dbReference type="FunFam" id="1.10.510.10:FF:000146">
    <property type="entry name" value="LRR receptor-like serine/threonine-protein kinase IOS1"/>
    <property type="match status" value="1"/>
</dbReference>
<dbReference type="OrthoDB" id="4062651at2759"/>
<dbReference type="AlphaFoldDB" id="A0A6A1WFQ9"/>
<dbReference type="EC" id="2.7.11.1" evidence="3"/>
<evidence type="ECO:0000313" key="19">
    <source>
        <dbReference type="Proteomes" id="UP000516437"/>
    </source>
</evidence>
<gene>
    <name evidence="18" type="ORF">CJ030_MR2G011684</name>
</gene>
<dbReference type="PROSITE" id="PS00107">
    <property type="entry name" value="PROTEIN_KINASE_ATP"/>
    <property type="match status" value="1"/>
</dbReference>
<comment type="subcellular location">
    <subcellularLocation>
        <location evidence="2">Cell membrane</location>
    </subcellularLocation>
    <subcellularLocation>
        <location evidence="1">Membrane</location>
        <topology evidence="1">Single-pass membrane protein</topology>
    </subcellularLocation>
</comment>
<evidence type="ECO:0000259" key="17">
    <source>
        <dbReference type="PROSITE" id="PS50011"/>
    </source>
</evidence>
<keyword evidence="13" id="KW-0472">Membrane</keyword>
<keyword evidence="9 15" id="KW-0547">Nucleotide-binding</keyword>
<dbReference type="PANTHER" id="PTHR45621">
    <property type="entry name" value="OS01G0588500 PROTEIN-RELATED"/>
    <property type="match status" value="1"/>
</dbReference>
<dbReference type="Pfam" id="PF07714">
    <property type="entry name" value="PK_Tyr_Ser-Thr"/>
    <property type="match status" value="1"/>
</dbReference>
<evidence type="ECO:0000256" key="11">
    <source>
        <dbReference type="ARBA" id="ARBA00022840"/>
    </source>
</evidence>
<dbReference type="InterPro" id="IPR050823">
    <property type="entry name" value="Plant_Ser_Thr_Prot_Kinase"/>
</dbReference>
<keyword evidence="12" id="KW-1133">Transmembrane helix</keyword>
<evidence type="ECO:0000256" key="4">
    <source>
        <dbReference type="ARBA" id="ARBA00022475"/>
    </source>
</evidence>
<dbReference type="SUPFAM" id="SSF56112">
    <property type="entry name" value="Protein kinase-like (PK-like)"/>
    <property type="match status" value="1"/>
</dbReference>
<keyword evidence="5" id="KW-0723">Serine/threonine-protein kinase</keyword>
<evidence type="ECO:0000256" key="15">
    <source>
        <dbReference type="PROSITE-ProRule" id="PRU10141"/>
    </source>
</evidence>
<feature type="region of interest" description="Disordered" evidence="16">
    <location>
        <begin position="394"/>
        <end position="414"/>
    </location>
</feature>
<dbReference type="GO" id="GO:0004674">
    <property type="term" value="F:protein serine/threonine kinase activity"/>
    <property type="evidence" value="ECO:0007669"/>
    <property type="project" value="UniProtKB-KW"/>
</dbReference>
<dbReference type="FunFam" id="3.30.200.20:FF:000228">
    <property type="entry name" value="Serine/threonine-protein kinase BIK1"/>
    <property type="match status" value="1"/>
</dbReference>
<sequence>MKCFSFFKGAKKDERKARKPISVQSMNSTIIERKMRIFRTDLNTQNDPDNSTESLGRTSFPILSHRHNLRVFTMSELKSATKNFCSSVIIGHGGFGRVYKGLIENGEDPTTKIEVAVKQLDFGRQIQGHKEWMAEVNVLGLVEHPNLVKLVGYCAEDDERGIQRLLVYEFMPNGSVEHHLSTRSETPLPWAMRLRIAQDAAHGLKYLHEEMDFQIIFRDFKPSNILLDEQWNAKLSDFGLARLGPAEGSTHVTCSEVVGTIGYTAPEYINTGHVTSKSDVWSYGVFLLELITGRRPLDRNRPENERDLLEWVKPFLSKSRKIVRIVDPRLKEKYSLKSAQKLAVVANRCLVRNRKNRPKMSQVLEMINRIVEASRETESVAKFVQVHSEPAHRSISHGDFTDESSNQSLTLRMY</sequence>
<dbReference type="InterPro" id="IPR017441">
    <property type="entry name" value="Protein_kinase_ATP_BS"/>
</dbReference>
<dbReference type="Proteomes" id="UP000516437">
    <property type="component" value="Chromosome 2"/>
</dbReference>
<dbReference type="GO" id="GO:0005886">
    <property type="term" value="C:plasma membrane"/>
    <property type="evidence" value="ECO:0007669"/>
    <property type="project" value="UniProtKB-SubCell"/>
</dbReference>